<dbReference type="GO" id="GO:0080120">
    <property type="term" value="P:CAAX-box protein maturation"/>
    <property type="evidence" value="ECO:0007669"/>
    <property type="project" value="UniProtKB-ARBA"/>
</dbReference>
<dbReference type="HOGENOM" id="CLU_1480740_0_0_10"/>
<feature type="transmembrane region" description="Helical" evidence="1">
    <location>
        <begin position="104"/>
        <end position="124"/>
    </location>
</feature>
<accession>A0A0D5YWL2</accession>
<dbReference type="AlphaFoldDB" id="A0A0D5YWL2"/>
<evidence type="ECO:0000313" key="4">
    <source>
        <dbReference type="Proteomes" id="UP000032726"/>
    </source>
</evidence>
<dbReference type="Proteomes" id="UP000032726">
    <property type="component" value="Chromosome"/>
</dbReference>
<dbReference type="GO" id="GO:0004175">
    <property type="term" value="F:endopeptidase activity"/>
    <property type="evidence" value="ECO:0007669"/>
    <property type="project" value="UniProtKB-ARBA"/>
</dbReference>
<sequence length="186" mass="21889">MMDLLRKIWRFTKKTRYQQYKYPPRLRKRLFVNLLGTNLLVAFCLGMVTGIFESITGFDPGEHMMGELFDEPPLYIFFLVVIFAPLVEEAIFRGPLIWFRNSKYFPWAFYISVVLFGAVHLFNFEQYNETLWAAPLLVSPQLFTGILLGYTRIRMGLRYSILMHACFNAILLGPFIIMQSFKPLFE</sequence>
<dbReference type="InterPro" id="IPR003675">
    <property type="entry name" value="Rce1/LyrA-like_dom"/>
</dbReference>
<keyword evidence="1" id="KW-0812">Transmembrane</keyword>
<dbReference type="PANTHER" id="PTHR36435:SF1">
    <property type="entry name" value="CAAX AMINO TERMINAL PROTEASE FAMILY PROTEIN"/>
    <property type="match status" value="1"/>
</dbReference>
<feature type="transmembrane region" description="Helical" evidence="1">
    <location>
        <begin position="130"/>
        <end position="150"/>
    </location>
</feature>
<dbReference type="STRING" id="516051.VC82_2688"/>
<evidence type="ECO:0000313" key="3">
    <source>
        <dbReference type="EMBL" id="AKA36248.1"/>
    </source>
</evidence>
<organism evidence="3 4">
    <name type="scientific">Flagellimonas lutaonensis</name>
    <dbReference type="NCBI Taxonomy" id="516051"/>
    <lineage>
        <taxon>Bacteria</taxon>
        <taxon>Pseudomonadati</taxon>
        <taxon>Bacteroidota</taxon>
        <taxon>Flavobacteriia</taxon>
        <taxon>Flavobacteriales</taxon>
        <taxon>Flavobacteriaceae</taxon>
        <taxon>Flagellimonas</taxon>
    </lineage>
</organism>
<dbReference type="KEGG" id="mlt:VC82_2688"/>
<keyword evidence="4" id="KW-1185">Reference proteome</keyword>
<dbReference type="InterPro" id="IPR052710">
    <property type="entry name" value="CAAX_protease"/>
</dbReference>
<dbReference type="OrthoDB" id="847268at2"/>
<feature type="domain" description="CAAX prenyl protease 2/Lysostaphin resistance protein A-like" evidence="2">
    <location>
        <begin position="73"/>
        <end position="170"/>
    </location>
</feature>
<name>A0A0D5YWL2_9FLAO</name>
<protein>
    <submittedName>
        <fullName evidence="3">Abortive infection protein</fullName>
    </submittedName>
</protein>
<evidence type="ECO:0000256" key="1">
    <source>
        <dbReference type="SAM" id="Phobius"/>
    </source>
</evidence>
<keyword evidence="1" id="KW-1133">Transmembrane helix</keyword>
<feature type="transmembrane region" description="Helical" evidence="1">
    <location>
        <begin position="30"/>
        <end position="52"/>
    </location>
</feature>
<gene>
    <name evidence="3" type="ORF">VC82_2688</name>
</gene>
<evidence type="ECO:0000259" key="2">
    <source>
        <dbReference type="Pfam" id="PF02517"/>
    </source>
</evidence>
<proteinExistence type="predicted"/>
<keyword evidence="1" id="KW-0472">Membrane</keyword>
<feature type="transmembrane region" description="Helical" evidence="1">
    <location>
        <begin position="162"/>
        <end position="181"/>
    </location>
</feature>
<dbReference type="EMBL" id="CP011071">
    <property type="protein sequence ID" value="AKA36248.1"/>
    <property type="molecule type" value="Genomic_DNA"/>
</dbReference>
<dbReference type="PANTHER" id="PTHR36435">
    <property type="entry name" value="SLR1288 PROTEIN"/>
    <property type="match status" value="1"/>
</dbReference>
<dbReference type="Pfam" id="PF02517">
    <property type="entry name" value="Rce1-like"/>
    <property type="match status" value="1"/>
</dbReference>
<feature type="transmembrane region" description="Helical" evidence="1">
    <location>
        <begin position="72"/>
        <end position="92"/>
    </location>
</feature>
<reference evidence="3 4" key="1">
    <citation type="submission" date="2015-03" db="EMBL/GenBank/DDBJ databases">
        <title>Complete genome sequence of Muricauda lutaonensis CC-HSB-11T, isolated from a coastal hot spring.</title>
        <authorList>
            <person name="Kim K.M."/>
        </authorList>
    </citation>
    <scope>NUCLEOTIDE SEQUENCE [LARGE SCALE GENOMIC DNA]</scope>
    <source>
        <strain evidence="3 4">CC-HSB-11</strain>
    </source>
</reference>